<dbReference type="EMBL" id="KZ678674">
    <property type="protein sequence ID" value="PSR77104.1"/>
    <property type="molecule type" value="Genomic_DNA"/>
</dbReference>
<organism evidence="2 3">
    <name type="scientific">Coniella lustricola</name>
    <dbReference type="NCBI Taxonomy" id="2025994"/>
    <lineage>
        <taxon>Eukaryota</taxon>
        <taxon>Fungi</taxon>
        <taxon>Dikarya</taxon>
        <taxon>Ascomycota</taxon>
        <taxon>Pezizomycotina</taxon>
        <taxon>Sordariomycetes</taxon>
        <taxon>Sordariomycetidae</taxon>
        <taxon>Diaporthales</taxon>
        <taxon>Schizoparmaceae</taxon>
        <taxon>Coniella</taxon>
    </lineage>
</organism>
<dbReference type="InParanoid" id="A0A2T2ZUI6"/>
<protein>
    <submittedName>
        <fullName evidence="2">Uncharacterized protein</fullName>
    </submittedName>
</protein>
<accession>A0A2T2ZUI6</accession>
<keyword evidence="3" id="KW-1185">Reference proteome</keyword>
<feature type="region of interest" description="Disordered" evidence="1">
    <location>
        <begin position="18"/>
        <end position="40"/>
    </location>
</feature>
<feature type="compositionally biased region" description="Pro residues" evidence="1">
    <location>
        <begin position="26"/>
        <end position="36"/>
    </location>
</feature>
<gene>
    <name evidence="2" type="ORF">BD289DRAFT_160514</name>
</gene>
<proteinExistence type="predicted"/>
<dbReference type="AlphaFoldDB" id="A0A2T2ZUI6"/>
<dbReference type="Proteomes" id="UP000241462">
    <property type="component" value="Unassembled WGS sequence"/>
</dbReference>
<sequence length="149" mass="16145">MSTFPTSASRRPCVVRAYKSVRGPSTGPPGSPPDSPPVRRRWCEAGVGAASCCKPSRQPKRPAVGVLYPGLLAESDRKPIDGRGRLTSKQASREQVARVEVNYSQYRSNQPGQVAARPRWGLGRGRASERAWMHSGIWSLGGNLCLEAC</sequence>
<evidence type="ECO:0000313" key="3">
    <source>
        <dbReference type="Proteomes" id="UP000241462"/>
    </source>
</evidence>
<name>A0A2T2ZUI6_9PEZI</name>
<reference evidence="2 3" key="1">
    <citation type="journal article" date="2018" name="Mycol. Prog.">
        <title>Coniella lustricola, a new species from submerged detritus.</title>
        <authorList>
            <person name="Raudabaugh D.B."/>
            <person name="Iturriaga T."/>
            <person name="Carver A."/>
            <person name="Mondo S."/>
            <person name="Pangilinan J."/>
            <person name="Lipzen A."/>
            <person name="He G."/>
            <person name="Amirebrahimi M."/>
            <person name="Grigoriev I.V."/>
            <person name="Miller A.N."/>
        </authorList>
    </citation>
    <scope>NUCLEOTIDE SEQUENCE [LARGE SCALE GENOMIC DNA]</scope>
    <source>
        <strain evidence="2 3">B22-T-1</strain>
    </source>
</reference>
<evidence type="ECO:0000313" key="2">
    <source>
        <dbReference type="EMBL" id="PSR77104.1"/>
    </source>
</evidence>
<evidence type="ECO:0000256" key="1">
    <source>
        <dbReference type="SAM" id="MobiDB-lite"/>
    </source>
</evidence>